<gene>
    <name evidence="2" type="ORF">MOPEL_007_00810</name>
</gene>
<evidence type="ECO:0000313" key="3">
    <source>
        <dbReference type="Proteomes" id="UP000004367"/>
    </source>
</evidence>
<keyword evidence="1" id="KW-0732">Signal</keyword>
<dbReference type="AlphaFoldDB" id="H5UNF7"/>
<comment type="caution">
    <text evidence="2">The sequence shown here is derived from an EMBL/GenBank/DDBJ whole genome shotgun (WGS) entry which is preliminary data.</text>
</comment>
<name>H5UNF7_9MICO</name>
<dbReference type="InterPro" id="IPR021903">
    <property type="entry name" value="DUF3515"/>
</dbReference>
<dbReference type="RefSeq" id="WP_009481163.1">
    <property type="nucleotide sequence ID" value="NZ_BAFE01000007.1"/>
</dbReference>
<sequence>MTHPITCRTPRVRRLPHLLRARAAVGVAAVLLLGACGSAVEVAPPAAADDPACAAITWPGQVAQRPRTSTSPDSPATAAWASRGAPAIVARCGVPVPGPTRDECLGVDGVDWVARRLEDGMSFTTYGRTPAIEVLVPSAYAPEPLVLSSFASAAQTGRPTGHRCR</sequence>
<dbReference type="STRING" id="1089455.MOPEL_007_00810"/>
<dbReference type="Pfam" id="PF12028">
    <property type="entry name" value="DUF3515"/>
    <property type="match status" value="1"/>
</dbReference>
<proteinExistence type="predicted"/>
<evidence type="ECO:0008006" key="4">
    <source>
        <dbReference type="Google" id="ProtNLM"/>
    </source>
</evidence>
<protein>
    <recommendedName>
        <fullName evidence="4">DUF3515 family protein</fullName>
    </recommendedName>
</protein>
<dbReference type="EMBL" id="BAFE01000007">
    <property type="protein sequence ID" value="GAB47265.1"/>
    <property type="molecule type" value="Genomic_DNA"/>
</dbReference>
<reference evidence="2 3" key="1">
    <citation type="submission" date="2012-02" db="EMBL/GenBank/DDBJ databases">
        <title>Whole genome shotgun sequence of Mobilicoccus pelagius NBRC 104925.</title>
        <authorList>
            <person name="Yoshida Y."/>
            <person name="Hosoyama A."/>
            <person name="Tsuchikane K."/>
            <person name="Katsumata H."/>
            <person name="Yamazaki S."/>
            <person name="Fujita N."/>
        </authorList>
    </citation>
    <scope>NUCLEOTIDE SEQUENCE [LARGE SCALE GENOMIC DNA]</scope>
    <source>
        <strain evidence="2 3">NBRC 104925</strain>
    </source>
</reference>
<feature type="signal peptide" evidence="1">
    <location>
        <begin position="1"/>
        <end position="39"/>
    </location>
</feature>
<dbReference type="eggNOG" id="ENOG5032SM3">
    <property type="taxonomic scope" value="Bacteria"/>
</dbReference>
<organism evidence="2 3">
    <name type="scientific">Mobilicoccus pelagius NBRC 104925</name>
    <dbReference type="NCBI Taxonomy" id="1089455"/>
    <lineage>
        <taxon>Bacteria</taxon>
        <taxon>Bacillati</taxon>
        <taxon>Actinomycetota</taxon>
        <taxon>Actinomycetes</taxon>
        <taxon>Micrococcales</taxon>
        <taxon>Dermatophilaceae</taxon>
        <taxon>Mobilicoccus</taxon>
    </lineage>
</organism>
<evidence type="ECO:0000256" key="1">
    <source>
        <dbReference type="SAM" id="SignalP"/>
    </source>
</evidence>
<feature type="chain" id="PRO_5038892123" description="DUF3515 family protein" evidence="1">
    <location>
        <begin position="40"/>
        <end position="165"/>
    </location>
</feature>
<evidence type="ECO:0000313" key="2">
    <source>
        <dbReference type="EMBL" id="GAB47265.1"/>
    </source>
</evidence>
<accession>H5UNF7</accession>
<keyword evidence="3" id="KW-1185">Reference proteome</keyword>
<dbReference type="Proteomes" id="UP000004367">
    <property type="component" value="Unassembled WGS sequence"/>
</dbReference>